<feature type="signal peptide" evidence="1">
    <location>
        <begin position="1"/>
        <end position="19"/>
    </location>
</feature>
<feature type="domain" description="DUF6589" evidence="2">
    <location>
        <begin position="350"/>
        <end position="467"/>
    </location>
</feature>
<keyword evidence="4" id="KW-1185">Reference proteome</keyword>
<evidence type="ECO:0000259" key="2">
    <source>
        <dbReference type="Pfam" id="PF20231"/>
    </source>
</evidence>
<evidence type="ECO:0000256" key="1">
    <source>
        <dbReference type="SAM" id="SignalP"/>
    </source>
</evidence>
<sequence>MAVICMCVFACNRATNILALPLGLFLKISGTSERVLQLLSNMGLTVSSSTVERLKECMSEDAVQLAIQLITGPSLFFIIFDNINIYLRKFQERVSNRNSMIHATNVAVIGISEGDKEKVEDLDAFLAKRGDRIRATFADVRPTKEDGEHMRQAFECIIAEFLGHYAPGSKSWSRRTEMLEKITKSMPRNRPLEPEVSDTRPTGVFNVNEGSKKGIIQVIDQLQSKSMLTEEEWSSKVRMMQGDWLTSNNLRTARRERKDNVSVMTRMENVVQLSALWHFALNATHMIVRTHFRNAISDPASLSAHKGLLRRTWDANKPNYAAAKALICHSLIARLLRCVMIVDKFTQVDRARTAQKAGDDWLAHEIYFMRDALLFFVFEDAVSMADAGVMLRVLKFWALSFRGASQHNYARECVEILLQWKYELPDALRKALERSWFVNRWGRPGRWIAADLYLEQCNFWVKVSNRKQHARRLPDRTGTARLHCVWKRCHYRIYHEEGVSMCRSLSRHQPSHG</sequence>
<name>A0A5C3P6H3_9APHY</name>
<dbReference type="InParanoid" id="A0A5C3P6H3"/>
<gene>
    <name evidence="3" type="ORF">K466DRAFT_502176</name>
</gene>
<proteinExistence type="predicted"/>
<reference evidence="3 4" key="1">
    <citation type="journal article" date="2019" name="Nat. Ecol. Evol.">
        <title>Megaphylogeny resolves global patterns of mushroom evolution.</title>
        <authorList>
            <person name="Varga T."/>
            <person name="Krizsan K."/>
            <person name="Foldi C."/>
            <person name="Dima B."/>
            <person name="Sanchez-Garcia M."/>
            <person name="Sanchez-Ramirez S."/>
            <person name="Szollosi G.J."/>
            <person name="Szarkandi J.G."/>
            <person name="Papp V."/>
            <person name="Albert L."/>
            <person name="Andreopoulos W."/>
            <person name="Angelini C."/>
            <person name="Antonin V."/>
            <person name="Barry K.W."/>
            <person name="Bougher N.L."/>
            <person name="Buchanan P."/>
            <person name="Buyck B."/>
            <person name="Bense V."/>
            <person name="Catcheside P."/>
            <person name="Chovatia M."/>
            <person name="Cooper J."/>
            <person name="Damon W."/>
            <person name="Desjardin D."/>
            <person name="Finy P."/>
            <person name="Geml J."/>
            <person name="Haridas S."/>
            <person name="Hughes K."/>
            <person name="Justo A."/>
            <person name="Karasinski D."/>
            <person name="Kautmanova I."/>
            <person name="Kiss B."/>
            <person name="Kocsube S."/>
            <person name="Kotiranta H."/>
            <person name="LaButti K.M."/>
            <person name="Lechner B.E."/>
            <person name="Liimatainen K."/>
            <person name="Lipzen A."/>
            <person name="Lukacs Z."/>
            <person name="Mihaltcheva S."/>
            <person name="Morgado L.N."/>
            <person name="Niskanen T."/>
            <person name="Noordeloos M.E."/>
            <person name="Ohm R.A."/>
            <person name="Ortiz-Santana B."/>
            <person name="Ovrebo C."/>
            <person name="Racz N."/>
            <person name="Riley R."/>
            <person name="Savchenko A."/>
            <person name="Shiryaev A."/>
            <person name="Soop K."/>
            <person name="Spirin V."/>
            <person name="Szebenyi C."/>
            <person name="Tomsovsky M."/>
            <person name="Tulloss R.E."/>
            <person name="Uehling J."/>
            <person name="Grigoriev I.V."/>
            <person name="Vagvolgyi C."/>
            <person name="Papp T."/>
            <person name="Martin F.M."/>
            <person name="Miettinen O."/>
            <person name="Hibbett D.S."/>
            <person name="Nagy L.G."/>
        </authorList>
    </citation>
    <scope>NUCLEOTIDE SEQUENCE [LARGE SCALE GENOMIC DNA]</scope>
    <source>
        <strain evidence="3 4">HHB13444</strain>
    </source>
</reference>
<dbReference type="EMBL" id="ML211608">
    <property type="protein sequence ID" value="TFK81403.1"/>
    <property type="molecule type" value="Genomic_DNA"/>
</dbReference>
<organism evidence="3 4">
    <name type="scientific">Polyporus arcularius HHB13444</name>
    <dbReference type="NCBI Taxonomy" id="1314778"/>
    <lineage>
        <taxon>Eukaryota</taxon>
        <taxon>Fungi</taxon>
        <taxon>Dikarya</taxon>
        <taxon>Basidiomycota</taxon>
        <taxon>Agaricomycotina</taxon>
        <taxon>Agaricomycetes</taxon>
        <taxon>Polyporales</taxon>
        <taxon>Polyporaceae</taxon>
        <taxon>Polyporus</taxon>
    </lineage>
</organism>
<dbReference type="Proteomes" id="UP000308197">
    <property type="component" value="Unassembled WGS sequence"/>
</dbReference>
<protein>
    <recommendedName>
        <fullName evidence="2">DUF6589 domain-containing protein</fullName>
    </recommendedName>
</protein>
<evidence type="ECO:0000313" key="3">
    <source>
        <dbReference type="EMBL" id="TFK81403.1"/>
    </source>
</evidence>
<evidence type="ECO:0000313" key="4">
    <source>
        <dbReference type="Proteomes" id="UP000308197"/>
    </source>
</evidence>
<dbReference type="Pfam" id="PF20231">
    <property type="entry name" value="DUF6589"/>
    <property type="match status" value="1"/>
</dbReference>
<accession>A0A5C3P6H3</accession>
<feature type="chain" id="PRO_5023064428" description="DUF6589 domain-containing protein" evidence="1">
    <location>
        <begin position="20"/>
        <end position="513"/>
    </location>
</feature>
<dbReference type="InterPro" id="IPR046496">
    <property type="entry name" value="DUF6589"/>
</dbReference>
<keyword evidence="1" id="KW-0732">Signal</keyword>
<dbReference type="AlphaFoldDB" id="A0A5C3P6H3"/>
<dbReference type="STRING" id="1314778.A0A5C3P6H3"/>